<reference evidence="1 2" key="1">
    <citation type="journal article" date="2003" name="Genome Res.">
        <title>Comparative genome analysis of Vibrio vulnificus, a marine pathogen.</title>
        <authorList>
            <person name="Chen C.Y."/>
            <person name="Wu K.M."/>
            <person name="Chang Y.C."/>
            <person name="Chang C.H."/>
            <person name="Tsai H.C."/>
            <person name="Liao T.L."/>
            <person name="Liu Y.M."/>
            <person name="Chen H.J."/>
            <person name="Shen A.B."/>
            <person name="Li J.C."/>
            <person name="Su T.L."/>
            <person name="Shao C.P."/>
            <person name="Lee C.T."/>
            <person name="Hor L.I."/>
            <person name="Tsai S.F."/>
        </authorList>
    </citation>
    <scope>NUCLEOTIDE SEQUENCE [LARGE SCALE GENOMIC DNA]</scope>
    <source>
        <strain evidence="1 2">YJ016</strain>
    </source>
</reference>
<protein>
    <submittedName>
        <fullName evidence="1">Uncharacterized protein</fullName>
    </submittedName>
</protein>
<dbReference type="EMBL" id="BA000037">
    <property type="protein sequence ID" value="BAC95158.1"/>
    <property type="molecule type" value="Genomic_DNA"/>
</dbReference>
<dbReference type="Proteomes" id="UP000002675">
    <property type="component" value="Chromosome I"/>
</dbReference>
<gene>
    <name evidence="1" type="ordered locus">VV2394</name>
</gene>
<sequence>MAANATYGAFRCIRGNHIHLLGFGQLNQRSVITFVVWPRIALLDKHLLTNLARQILVHDGLFIAGKLFHRQSDAVLCTERFEQVGLEAMNTRVRVPFAN</sequence>
<name>Q7MIW9_VIBVY</name>
<dbReference type="KEGG" id="vvy:VV2394"/>
<evidence type="ECO:0000313" key="2">
    <source>
        <dbReference type="Proteomes" id="UP000002675"/>
    </source>
</evidence>
<evidence type="ECO:0000313" key="1">
    <source>
        <dbReference type="EMBL" id="BAC95158.1"/>
    </source>
</evidence>
<dbReference type="AlphaFoldDB" id="Q7MIW9"/>
<proteinExistence type="predicted"/>
<dbReference type="HOGENOM" id="CLU_2319367_0_0_6"/>
<accession>Q7MIW9</accession>
<organism evidence="1 2">
    <name type="scientific">Vibrio vulnificus (strain YJ016)</name>
    <dbReference type="NCBI Taxonomy" id="196600"/>
    <lineage>
        <taxon>Bacteria</taxon>
        <taxon>Pseudomonadati</taxon>
        <taxon>Pseudomonadota</taxon>
        <taxon>Gammaproteobacteria</taxon>
        <taxon>Vibrionales</taxon>
        <taxon>Vibrionaceae</taxon>
        <taxon>Vibrio</taxon>
    </lineage>
</organism>